<protein>
    <recommendedName>
        <fullName evidence="9">Innexin</fullName>
    </recommendedName>
</protein>
<dbReference type="PANTHER" id="PTHR11893">
    <property type="entry name" value="INNEXIN"/>
    <property type="match status" value="1"/>
</dbReference>
<evidence type="ECO:0000256" key="9">
    <source>
        <dbReference type="RuleBase" id="RU010713"/>
    </source>
</evidence>
<accession>A0A7M5X588</accession>
<organism evidence="10 11">
    <name type="scientific">Clytia hemisphaerica</name>
    <dbReference type="NCBI Taxonomy" id="252671"/>
    <lineage>
        <taxon>Eukaryota</taxon>
        <taxon>Metazoa</taxon>
        <taxon>Cnidaria</taxon>
        <taxon>Hydrozoa</taxon>
        <taxon>Hydroidolina</taxon>
        <taxon>Leptothecata</taxon>
        <taxon>Obeliida</taxon>
        <taxon>Clytiidae</taxon>
        <taxon>Clytia</taxon>
    </lineage>
</organism>
<comment type="subcellular location">
    <subcellularLocation>
        <location evidence="1 9">Cell membrane</location>
        <topology evidence="1 9">Multi-pass membrane protein</topology>
    </subcellularLocation>
</comment>
<dbReference type="GO" id="GO:0005921">
    <property type="term" value="C:gap junction"/>
    <property type="evidence" value="ECO:0007669"/>
    <property type="project" value="UniProtKB-UniRule"/>
</dbReference>
<dbReference type="OrthoDB" id="249612at2759"/>
<feature type="transmembrane region" description="Helical" evidence="9">
    <location>
        <begin position="131"/>
        <end position="152"/>
    </location>
</feature>
<proteinExistence type="inferred from homology"/>
<evidence type="ECO:0000256" key="6">
    <source>
        <dbReference type="ARBA" id="ARBA00023065"/>
    </source>
</evidence>
<reference evidence="10" key="1">
    <citation type="submission" date="2021-01" db="UniProtKB">
        <authorList>
            <consortium name="EnsemblMetazoa"/>
        </authorList>
    </citation>
    <scope>IDENTIFICATION</scope>
</reference>
<dbReference type="AlphaFoldDB" id="A0A7M5X588"/>
<keyword evidence="5 9" id="KW-1133">Transmembrane helix</keyword>
<evidence type="ECO:0000256" key="8">
    <source>
        <dbReference type="ARBA" id="ARBA00023303"/>
    </source>
</evidence>
<feature type="transmembrane region" description="Helical" evidence="9">
    <location>
        <begin position="290"/>
        <end position="314"/>
    </location>
</feature>
<evidence type="ECO:0000256" key="1">
    <source>
        <dbReference type="ARBA" id="ARBA00004651"/>
    </source>
</evidence>
<keyword evidence="8 9" id="KW-0407">Ion channel</keyword>
<evidence type="ECO:0000256" key="5">
    <source>
        <dbReference type="ARBA" id="ARBA00022989"/>
    </source>
</evidence>
<evidence type="ECO:0000256" key="7">
    <source>
        <dbReference type="ARBA" id="ARBA00023136"/>
    </source>
</evidence>
<comment type="caution">
    <text evidence="9">Lacks conserved residue(s) required for the propagation of feature annotation.</text>
</comment>
<dbReference type="Proteomes" id="UP000594262">
    <property type="component" value="Unplaced"/>
</dbReference>
<evidence type="ECO:0000313" key="10">
    <source>
        <dbReference type="EnsemblMetazoa" id="CLYHEMP017946.1"/>
    </source>
</evidence>
<comment type="function">
    <text evidence="9">Structural component of the gap junctions.</text>
</comment>
<evidence type="ECO:0000256" key="2">
    <source>
        <dbReference type="ARBA" id="ARBA00022448"/>
    </source>
</evidence>
<dbReference type="GO" id="GO:0005886">
    <property type="term" value="C:plasma membrane"/>
    <property type="evidence" value="ECO:0007669"/>
    <property type="project" value="UniProtKB-SubCell"/>
</dbReference>
<keyword evidence="4 9" id="KW-0812">Transmembrane</keyword>
<dbReference type="EnsemblMetazoa" id="CLYHEMT017946.3">
    <property type="protein sequence ID" value="CLYHEMP017946.3"/>
    <property type="gene ID" value="CLYHEMG017946"/>
</dbReference>
<dbReference type="Pfam" id="PF00876">
    <property type="entry name" value="Innexin"/>
    <property type="match status" value="1"/>
</dbReference>
<keyword evidence="11" id="KW-1185">Reference proteome</keyword>
<evidence type="ECO:0000256" key="4">
    <source>
        <dbReference type="ARBA" id="ARBA00022692"/>
    </source>
</evidence>
<keyword evidence="7 9" id="KW-0472">Membrane</keyword>
<name>A0A7M5X588_9CNID</name>
<evidence type="ECO:0000256" key="3">
    <source>
        <dbReference type="ARBA" id="ARBA00022475"/>
    </source>
</evidence>
<dbReference type="EnsemblMetazoa" id="CLYHEMT017946.1">
    <property type="protein sequence ID" value="CLYHEMP017946.1"/>
    <property type="gene ID" value="CLYHEMG017946"/>
</dbReference>
<keyword evidence="2 9" id="KW-0813">Transport</keyword>
<gene>
    <name evidence="9" type="primary">inx</name>
</gene>
<sequence>MSMITGSIKGLLQIKFKARHDSLTDQFNRIFMVKMAMVSSMLLGLNWFKDTMTCVIPGTAGIDKGYVHEACWIQGFYVYRDLPMVQGKMAYYGIPRNLKEDGMMNGALCETETNAQCEPLEKTFYLQYQWFPFYIAVIGFLYYLPYVLFRYINTDLISLKSSIKAVEPDIDGIVKNYFNYQINPPMRMRLRLFANIFCKICYLVVNVIAFVATDNLLNGDFRRYGTEWINWSKQSNSKAYDYTAGRKRLRPGEIMLPTFGFCEVLELSKDIKHHLFNTHKFVCEISQNVLYQYVLIVLWFLFIFGMIVSCIGFIMQVVDHLVTITCFLSQGSQARRVYQSLTLRECEYLEYVRKKNLPVYGRLIRKLKEERLDRFQGNNGYAPEDQKMNPYGPSQKLLNDVAQL</sequence>
<dbReference type="PROSITE" id="PS51013">
    <property type="entry name" value="PANNEXIN"/>
    <property type="match status" value="1"/>
</dbReference>
<dbReference type="GO" id="GO:0034220">
    <property type="term" value="P:monoatomic ion transmembrane transport"/>
    <property type="evidence" value="ECO:0007669"/>
    <property type="project" value="UniProtKB-KW"/>
</dbReference>
<evidence type="ECO:0000313" key="11">
    <source>
        <dbReference type="Proteomes" id="UP000594262"/>
    </source>
</evidence>
<keyword evidence="6 9" id="KW-0406">Ion transport</keyword>
<feature type="transmembrane region" description="Helical" evidence="9">
    <location>
        <begin position="192"/>
        <end position="212"/>
    </location>
</feature>
<dbReference type="EnsemblMetazoa" id="CLYHEMT017946.5">
    <property type="protein sequence ID" value="CLYHEMP017946.5"/>
    <property type="gene ID" value="CLYHEMG017946"/>
</dbReference>
<dbReference type="PANTHER" id="PTHR11893:SF36">
    <property type="entry name" value="INNEXIN-5"/>
    <property type="match status" value="1"/>
</dbReference>
<keyword evidence="3" id="KW-1003">Cell membrane</keyword>
<comment type="similarity">
    <text evidence="9">Belongs to the pannexin family.</text>
</comment>
<dbReference type="InterPro" id="IPR000990">
    <property type="entry name" value="Innexin"/>
</dbReference>